<dbReference type="FunFam" id="2.20.70.10:FF:000022">
    <property type="entry name" value="Rho GTPase activating protein 39"/>
    <property type="match status" value="1"/>
</dbReference>
<dbReference type="AlphaFoldDB" id="A0A9P0EIK3"/>
<protein>
    <recommendedName>
        <fullName evidence="7">Rho GTPase-activating protein 39</fullName>
    </recommendedName>
</protein>
<dbReference type="SMART" id="SM00456">
    <property type="entry name" value="WW"/>
    <property type="match status" value="2"/>
</dbReference>
<feature type="compositionally biased region" description="Acidic residues" evidence="8">
    <location>
        <begin position="483"/>
        <end position="495"/>
    </location>
</feature>
<feature type="compositionally biased region" description="Basic residues" evidence="8">
    <location>
        <begin position="163"/>
        <end position="175"/>
    </location>
</feature>
<proteinExistence type="predicted"/>
<dbReference type="Pfam" id="PF00784">
    <property type="entry name" value="MyTH4"/>
    <property type="match status" value="1"/>
</dbReference>
<dbReference type="GO" id="GO:0005856">
    <property type="term" value="C:cytoskeleton"/>
    <property type="evidence" value="ECO:0007669"/>
    <property type="project" value="InterPro"/>
</dbReference>
<feature type="domain" description="MyTH4" evidence="11">
    <location>
        <begin position="662"/>
        <end position="827"/>
    </location>
</feature>
<evidence type="ECO:0000256" key="8">
    <source>
        <dbReference type="SAM" id="MobiDB-lite"/>
    </source>
</evidence>
<dbReference type="InterPro" id="IPR008936">
    <property type="entry name" value="Rho_GTPase_activation_prot"/>
</dbReference>
<feature type="compositionally biased region" description="Basic and acidic residues" evidence="8">
    <location>
        <begin position="106"/>
        <end position="115"/>
    </location>
</feature>
<feature type="compositionally biased region" description="Acidic residues" evidence="8">
    <location>
        <begin position="439"/>
        <end position="451"/>
    </location>
</feature>
<dbReference type="SUPFAM" id="SSF51045">
    <property type="entry name" value="WW domain"/>
    <property type="match status" value="1"/>
</dbReference>
<dbReference type="SMART" id="SM00139">
    <property type="entry name" value="MyTH4"/>
    <property type="match status" value="1"/>
</dbReference>
<dbReference type="SUPFAM" id="SSF48350">
    <property type="entry name" value="GTPase activation domain, GAP"/>
    <property type="match status" value="1"/>
</dbReference>
<dbReference type="GO" id="GO:0005737">
    <property type="term" value="C:cytoplasm"/>
    <property type="evidence" value="ECO:0007669"/>
    <property type="project" value="TreeGrafter"/>
</dbReference>
<evidence type="ECO:0000313" key="13">
    <source>
        <dbReference type="Proteomes" id="UP001152798"/>
    </source>
</evidence>
<evidence type="ECO:0000256" key="7">
    <source>
        <dbReference type="ARBA" id="ARBA00070269"/>
    </source>
</evidence>
<dbReference type="PROSITE" id="PS50238">
    <property type="entry name" value="RHOGAP"/>
    <property type="match status" value="1"/>
</dbReference>
<dbReference type="PROSITE" id="PS50020">
    <property type="entry name" value="WW_DOMAIN_2"/>
    <property type="match status" value="1"/>
</dbReference>
<evidence type="ECO:0000256" key="2">
    <source>
        <dbReference type="ARBA" id="ARBA00022468"/>
    </source>
</evidence>
<feature type="domain" description="WW" evidence="9">
    <location>
        <begin position="48"/>
        <end position="75"/>
    </location>
</feature>
<keyword evidence="5" id="KW-0007">Acetylation</keyword>
<sequence>MSGEKVEWVEIIEPKTKEHMYANLATGECVWDPPAGVPVKKTDNKQWWELFDHNTGRFYYYNATSQKTVWHRPPNCDIIPLAKLQTLKQNTEPSPGGGSCGVVSTPKEDEKKKETVSTQTPGRSIRALPPANIKLNTGGNMPTPLNTIEKASEEESASSPRTSRPHHHHHHHHRHQDGCRSGDSRNRRGSQSSWRRNAQSQDSGRSSDSSSVSVCRQGGEIKPALAPSPSTPLLKKRSPSQAKANSFDTNISIGGGYSLGQENRVSTQRPQRILTGSASNHGISRSHSFAQRQRAKEEEEAMHEKYFIGDQLDKEMSSMKNSAPSKLSPEYSNFIPPPLKLSYEHSRPLRETQSDIEDSNGAWGTSNKKQISGHSSDQETATILELAESKRETSSIEDRSQEDYGSGLPLQPHIIPLHRYIVEQAKSSGCYRFGQLPEEETDSLNSDDDDGGGGGTGKGHRDGMDYDSDEFADDEAVSNQESSSEEDDVLDDLDPDFLPTVHHHVYINTSRGFIDPPHYSDTADYADTPSLIDHSSSLYCNTRVSQHTVRPITNPIVPPHETQHTSLKRTKDPPAPQLPPLYSPILERSELGEAYYTSAHSLPNTPSPMSTAQYEQLSRLVLNREKKLPSDSDIEKYAQDNLNIHKKGIFRKKFSVRELLSWSKDPIRKPMLVLSDKALKKEATEVFKMVQTYMGDRKGKQGSSPDAVLLDICLLAHAKAALRDELYIQICRQTTENPRKDSLRKGWELMAICLYFFPPSPKFQAYLEGYMNRHRDPSYDFPEVGKWPIHVQVSHYASVACKRLQRIGVHGKRPIRKPTLEEIEQARLQIFRPSMFGSTLEEVMALQKGRFPHYKLPWVQTTLSDEVLRLQGTHTEGIFRVSADVDEVSGLKQQLDRWERPTEYTDAHTPASLLKLWYRELYEPLIPDSLYEDCISCSDDPSMAGAIVEKLPPLNRMVLAYLIRFLQIFARPEVVAVTKMDASNLAMVMAPNCLRCYCDEPRIMYENARKEMAFIRTLILNMDTAFMTGIL</sequence>
<keyword evidence="2" id="KW-0343">GTPase activation</keyword>
<dbReference type="CDD" id="cd00201">
    <property type="entry name" value="WW"/>
    <property type="match status" value="1"/>
</dbReference>
<feature type="compositionally biased region" description="Acidic residues" evidence="8">
    <location>
        <begin position="465"/>
        <end position="476"/>
    </location>
</feature>
<dbReference type="SMART" id="SM00324">
    <property type="entry name" value="RhoGAP"/>
    <property type="match status" value="1"/>
</dbReference>
<evidence type="ECO:0000256" key="6">
    <source>
        <dbReference type="ARBA" id="ARBA00023242"/>
    </source>
</evidence>
<feature type="domain" description="Rho-GAP" evidence="10">
    <location>
        <begin position="838"/>
        <end position="1026"/>
    </location>
</feature>
<keyword evidence="13" id="KW-1185">Reference proteome</keyword>
<evidence type="ECO:0000259" key="10">
    <source>
        <dbReference type="PROSITE" id="PS50238"/>
    </source>
</evidence>
<feature type="compositionally biased region" description="Basic and acidic residues" evidence="8">
    <location>
        <begin position="176"/>
        <end position="186"/>
    </location>
</feature>
<dbReference type="InterPro" id="IPR000198">
    <property type="entry name" value="RhoGAP_dom"/>
</dbReference>
<feature type="compositionally biased region" description="Polar residues" evidence="8">
    <location>
        <begin position="362"/>
        <end position="381"/>
    </location>
</feature>
<dbReference type="InterPro" id="IPR038185">
    <property type="entry name" value="MyTH4_dom_sf"/>
</dbReference>
<feature type="compositionally biased region" description="Polar residues" evidence="8">
    <location>
        <begin position="189"/>
        <end position="199"/>
    </location>
</feature>
<feature type="region of interest" description="Disordered" evidence="8">
    <location>
        <begin position="550"/>
        <end position="579"/>
    </location>
</feature>
<keyword evidence="4" id="KW-0677">Repeat</keyword>
<feature type="compositionally biased region" description="Polar residues" evidence="8">
    <location>
        <begin position="239"/>
        <end position="252"/>
    </location>
</feature>
<dbReference type="Gene3D" id="1.10.555.10">
    <property type="entry name" value="Rho GTPase activation protein"/>
    <property type="match status" value="1"/>
</dbReference>
<evidence type="ECO:0000256" key="3">
    <source>
        <dbReference type="ARBA" id="ARBA00022553"/>
    </source>
</evidence>
<feature type="region of interest" description="Disordered" evidence="8">
    <location>
        <begin position="347"/>
        <end position="409"/>
    </location>
</feature>
<name>A0A9P0EIK3_NEZVI</name>
<keyword evidence="3" id="KW-0597">Phosphoprotein</keyword>
<dbReference type="Gene3D" id="1.25.40.530">
    <property type="entry name" value="MyTH4 domain"/>
    <property type="match status" value="1"/>
</dbReference>
<dbReference type="FunFam" id="1.25.40.530:FF:000007">
    <property type="entry name" value="Rho GTPase-activating protein 39"/>
    <property type="match status" value="1"/>
</dbReference>
<feature type="compositionally biased region" description="Low complexity" evidence="8">
    <location>
        <begin position="200"/>
        <end position="233"/>
    </location>
</feature>
<evidence type="ECO:0000259" key="11">
    <source>
        <dbReference type="PROSITE" id="PS51016"/>
    </source>
</evidence>
<evidence type="ECO:0000256" key="4">
    <source>
        <dbReference type="ARBA" id="ARBA00022737"/>
    </source>
</evidence>
<feature type="region of interest" description="Disordered" evidence="8">
    <location>
        <begin position="439"/>
        <end position="495"/>
    </location>
</feature>
<evidence type="ECO:0000259" key="9">
    <source>
        <dbReference type="PROSITE" id="PS50020"/>
    </source>
</evidence>
<evidence type="ECO:0000256" key="1">
    <source>
        <dbReference type="ARBA" id="ARBA00004123"/>
    </source>
</evidence>
<evidence type="ECO:0000256" key="5">
    <source>
        <dbReference type="ARBA" id="ARBA00022990"/>
    </source>
</evidence>
<feature type="compositionally biased region" description="Basic and acidic residues" evidence="8">
    <location>
        <begin position="387"/>
        <end position="402"/>
    </location>
</feature>
<dbReference type="Proteomes" id="UP001152798">
    <property type="component" value="Chromosome 3"/>
</dbReference>
<gene>
    <name evidence="12" type="ORF">NEZAVI_LOCUS5377</name>
</gene>
<dbReference type="OrthoDB" id="437889at2759"/>
<dbReference type="PANTHER" id="PTHR45876:SF8">
    <property type="entry name" value="FI04035P"/>
    <property type="match status" value="1"/>
</dbReference>
<feature type="compositionally biased region" description="Polar residues" evidence="8">
    <location>
        <begin position="260"/>
        <end position="291"/>
    </location>
</feature>
<dbReference type="InterPro" id="IPR001202">
    <property type="entry name" value="WW_dom"/>
</dbReference>
<dbReference type="PROSITE" id="PS51016">
    <property type="entry name" value="MYTH4"/>
    <property type="match status" value="1"/>
</dbReference>
<dbReference type="GO" id="GO:0005634">
    <property type="term" value="C:nucleus"/>
    <property type="evidence" value="ECO:0007669"/>
    <property type="project" value="UniProtKB-SubCell"/>
</dbReference>
<dbReference type="GO" id="GO:0005096">
    <property type="term" value="F:GTPase activator activity"/>
    <property type="evidence" value="ECO:0007669"/>
    <property type="project" value="UniProtKB-KW"/>
</dbReference>
<dbReference type="Pfam" id="PF00620">
    <property type="entry name" value="RhoGAP"/>
    <property type="match status" value="1"/>
</dbReference>
<dbReference type="Gene3D" id="2.20.70.10">
    <property type="match status" value="1"/>
</dbReference>
<feature type="compositionally biased region" description="Polar residues" evidence="8">
    <location>
        <begin position="134"/>
        <end position="146"/>
    </location>
</feature>
<dbReference type="GO" id="GO:0007165">
    <property type="term" value="P:signal transduction"/>
    <property type="evidence" value="ECO:0007669"/>
    <property type="project" value="InterPro"/>
</dbReference>
<feature type="region of interest" description="Disordered" evidence="8">
    <location>
        <begin position="88"/>
        <end position="300"/>
    </location>
</feature>
<evidence type="ECO:0000313" key="12">
    <source>
        <dbReference type="EMBL" id="CAH1395031.1"/>
    </source>
</evidence>
<dbReference type="FunFam" id="1.10.555.10:FF:000011">
    <property type="entry name" value="Rho GTPase-activating protein 39"/>
    <property type="match status" value="1"/>
</dbReference>
<keyword evidence="6" id="KW-0539">Nucleus</keyword>
<comment type="subcellular location">
    <subcellularLocation>
        <location evidence="1">Nucleus</location>
    </subcellularLocation>
</comment>
<dbReference type="PANTHER" id="PTHR45876">
    <property type="entry name" value="FI04035P"/>
    <property type="match status" value="1"/>
</dbReference>
<accession>A0A9P0EIK3</accession>
<reference evidence="12" key="1">
    <citation type="submission" date="2022-01" db="EMBL/GenBank/DDBJ databases">
        <authorList>
            <person name="King R."/>
        </authorList>
    </citation>
    <scope>NUCLEOTIDE SEQUENCE</scope>
</reference>
<dbReference type="InterPro" id="IPR000857">
    <property type="entry name" value="MyTH4_dom"/>
</dbReference>
<organism evidence="12 13">
    <name type="scientific">Nezara viridula</name>
    <name type="common">Southern green stink bug</name>
    <name type="synonym">Cimex viridulus</name>
    <dbReference type="NCBI Taxonomy" id="85310"/>
    <lineage>
        <taxon>Eukaryota</taxon>
        <taxon>Metazoa</taxon>
        <taxon>Ecdysozoa</taxon>
        <taxon>Arthropoda</taxon>
        <taxon>Hexapoda</taxon>
        <taxon>Insecta</taxon>
        <taxon>Pterygota</taxon>
        <taxon>Neoptera</taxon>
        <taxon>Paraneoptera</taxon>
        <taxon>Hemiptera</taxon>
        <taxon>Heteroptera</taxon>
        <taxon>Panheteroptera</taxon>
        <taxon>Pentatomomorpha</taxon>
        <taxon>Pentatomoidea</taxon>
        <taxon>Pentatomidae</taxon>
        <taxon>Pentatominae</taxon>
        <taxon>Nezara</taxon>
    </lineage>
</organism>
<dbReference type="EMBL" id="OV725079">
    <property type="protein sequence ID" value="CAH1395031.1"/>
    <property type="molecule type" value="Genomic_DNA"/>
</dbReference>
<dbReference type="InterPro" id="IPR036020">
    <property type="entry name" value="WW_dom_sf"/>
</dbReference>